<keyword evidence="7" id="KW-0479">Metal-binding</keyword>
<comment type="function">
    <text evidence="1">Antenna complexes are light-harvesting systems, which transfer the excitation energy to the reaction centers.</text>
</comment>
<keyword evidence="13" id="KW-0437">Light-harvesting polypeptide</keyword>
<dbReference type="SUPFAM" id="SSF56918">
    <property type="entry name" value="Light-harvesting complex subunits"/>
    <property type="match status" value="1"/>
</dbReference>
<dbReference type="EMBL" id="JABVCQ010000002">
    <property type="protein sequence ID" value="MBB1124845.1"/>
    <property type="molecule type" value="Genomic_DNA"/>
</dbReference>
<name>A0A839H3D0_9GAMM</name>
<evidence type="ECO:0000256" key="6">
    <source>
        <dbReference type="ARBA" id="ARBA00022692"/>
    </source>
</evidence>
<keyword evidence="9" id="KW-0076">Bacteriochlorophyll</keyword>
<evidence type="ECO:0000256" key="4">
    <source>
        <dbReference type="ARBA" id="ARBA00022494"/>
    </source>
</evidence>
<evidence type="ECO:0000256" key="11">
    <source>
        <dbReference type="ARBA" id="ARBA00022991"/>
    </source>
</evidence>
<dbReference type="Gene3D" id="4.10.220.20">
    <property type="entry name" value="Light-harvesting complex"/>
    <property type="match status" value="1"/>
</dbReference>
<evidence type="ECO:0000256" key="8">
    <source>
        <dbReference type="ARBA" id="ARBA00022842"/>
    </source>
</evidence>
<dbReference type="NCBIfam" id="NF040861">
    <property type="entry name" value="pufA_517_ASD"/>
    <property type="match status" value="1"/>
</dbReference>
<evidence type="ECO:0000256" key="3">
    <source>
        <dbReference type="ARBA" id="ARBA00022475"/>
    </source>
</evidence>
<dbReference type="GO" id="GO:0019684">
    <property type="term" value="P:photosynthesis, light reaction"/>
    <property type="evidence" value="ECO:0007669"/>
    <property type="project" value="InterPro"/>
</dbReference>
<evidence type="ECO:0000256" key="2">
    <source>
        <dbReference type="ARBA" id="ARBA00004236"/>
    </source>
</evidence>
<keyword evidence="5" id="KW-0042">Antenna complex</keyword>
<evidence type="ECO:0000256" key="5">
    <source>
        <dbReference type="ARBA" id="ARBA00022549"/>
    </source>
</evidence>
<dbReference type="RefSeq" id="WP_182581950.1">
    <property type="nucleotide sequence ID" value="NZ_JABVCQ010000002.1"/>
</dbReference>
<evidence type="ECO:0000256" key="10">
    <source>
        <dbReference type="ARBA" id="ARBA00022989"/>
    </source>
</evidence>
<evidence type="ECO:0000256" key="1">
    <source>
        <dbReference type="ARBA" id="ARBA00002455"/>
    </source>
</evidence>
<protein>
    <submittedName>
        <fullName evidence="15">Light-harvesting protein</fullName>
    </submittedName>
</protein>
<comment type="caution">
    <text evidence="15">The sequence shown here is derived from an EMBL/GenBank/DDBJ whole genome shotgun (WGS) entry which is preliminary data.</text>
</comment>
<dbReference type="Pfam" id="PF00556">
    <property type="entry name" value="LHC"/>
    <property type="match status" value="1"/>
</dbReference>
<evidence type="ECO:0000256" key="9">
    <source>
        <dbReference type="ARBA" id="ARBA00022956"/>
    </source>
</evidence>
<dbReference type="Proteomes" id="UP000548632">
    <property type="component" value="Unassembled WGS sequence"/>
</dbReference>
<dbReference type="InterPro" id="IPR018332">
    <property type="entry name" value="Antenna_alpha"/>
</dbReference>
<keyword evidence="12" id="KW-0472">Membrane</keyword>
<keyword evidence="3" id="KW-1003">Cell membrane</keyword>
<dbReference type="GO" id="GO:0005886">
    <property type="term" value="C:plasma membrane"/>
    <property type="evidence" value="ECO:0007669"/>
    <property type="project" value="UniProtKB-SubCell"/>
</dbReference>
<organism evidence="15 16">
    <name type="scientific">Thiospirillum jenense</name>
    <dbReference type="NCBI Taxonomy" id="1653858"/>
    <lineage>
        <taxon>Bacteria</taxon>
        <taxon>Pseudomonadati</taxon>
        <taxon>Pseudomonadota</taxon>
        <taxon>Gammaproteobacteria</taxon>
        <taxon>Chromatiales</taxon>
        <taxon>Chromatiaceae</taxon>
        <taxon>Thiospirillum</taxon>
    </lineage>
</organism>
<proteinExistence type="predicted"/>
<gene>
    <name evidence="15" type="ORF">HUK38_01190</name>
</gene>
<feature type="domain" description="Antenna complex alpha/beta subunit" evidence="14">
    <location>
        <begin position="13"/>
        <end position="48"/>
    </location>
</feature>
<dbReference type="AlphaFoldDB" id="A0A839H3D0"/>
<evidence type="ECO:0000256" key="12">
    <source>
        <dbReference type="ARBA" id="ARBA00023136"/>
    </source>
</evidence>
<keyword evidence="11" id="KW-0157">Chromophore</keyword>
<dbReference type="GO" id="GO:0030077">
    <property type="term" value="C:plasma membrane light-harvesting complex"/>
    <property type="evidence" value="ECO:0007669"/>
    <property type="project" value="InterPro"/>
</dbReference>
<evidence type="ECO:0000313" key="15">
    <source>
        <dbReference type="EMBL" id="MBB1124845.1"/>
    </source>
</evidence>
<evidence type="ECO:0000259" key="14">
    <source>
        <dbReference type="Pfam" id="PF00556"/>
    </source>
</evidence>
<dbReference type="GO" id="GO:0042314">
    <property type="term" value="F:bacteriochlorophyll binding"/>
    <property type="evidence" value="ECO:0007669"/>
    <property type="project" value="UniProtKB-KW"/>
</dbReference>
<dbReference type="InterPro" id="IPR000066">
    <property type="entry name" value="Antenna_a/b"/>
</dbReference>
<sequence>MNEVMNYKPSEKDYRFWLVVNPSTWMMPILFAVLLTVLAVHAAVLSVAPTALLFVDDAAPVAAAAPAAPAAQ</sequence>
<keyword evidence="4" id="KW-0148">Chlorophyll</keyword>
<keyword evidence="10" id="KW-1133">Transmembrane helix</keyword>
<evidence type="ECO:0000313" key="16">
    <source>
        <dbReference type="Proteomes" id="UP000548632"/>
    </source>
</evidence>
<keyword evidence="8" id="KW-0460">Magnesium</keyword>
<accession>A0A839H3D0</accession>
<dbReference type="InterPro" id="IPR035889">
    <property type="entry name" value="Light-harvesting_complex"/>
</dbReference>
<keyword evidence="6" id="KW-0812">Transmembrane</keyword>
<keyword evidence="16" id="KW-1185">Reference proteome</keyword>
<evidence type="ECO:0000256" key="13">
    <source>
        <dbReference type="ARBA" id="ARBA00023243"/>
    </source>
</evidence>
<evidence type="ECO:0000256" key="7">
    <source>
        <dbReference type="ARBA" id="ARBA00022723"/>
    </source>
</evidence>
<comment type="subcellular location">
    <subcellularLocation>
        <location evidence="2">Cell membrane</location>
    </subcellularLocation>
</comment>
<reference evidence="15 16" key="1">
    <citation type="journal article" date="2020" name="Arch. Microbiol.">
        <title>The genome sequence of the giant phototrophic gammaproteobacterium Thiospirillum jenense gives insight into its physiological properties and phylogenetic relationships.</title>
        <authorList>
            <person name="Imhoff J.F."/>
            <person name="Meyer T.E."/>
            <person name="Kyndt J.A."/>
        </authorList>
    </citation>
    <scope>NUCLEOTIDE SEQUENCE [LARGE SCALE GENOMIC DNA]</scope>
    <source>
        <strain evidence="15 16">DSM 216</strain>
    </source>
</reference>
<dbReference type="GO" id="GO:0046872">
    <property type="term" value="F:metal ion binding"/>
    <property type="evidence" value="ECO:0007669"/>
    <property type="project" value="UniProtKB-KW"/>
</dbReference>